<comment type="similarity">
    <text evidence="2 14">Belongs to the GHMP kinase family. Mevalonate kinase subfamily.</text>
</comment>
<comment type="catalytic activity">
    <reaction evidence="14">
        <text>(R)-mevalonate + ATP = (R)-5-phosphomevalonate + ADP + H(+)</text>
        <dbReference type="Rhea" id="RHEA:17065"/>
        <dbReference type="ChEBI" id="CHEBI:15378"/>
        <dbReference type="ChEBI" id="CHEBI:30616"/>
        <dbReference type="ChEBI" id="CHEBI:36464"/>
        <dbReference type="ChEBI" id="CHEBI:58146"/>
        <dbReference type="ChEBI" id="CHEBI:456216"/>
        <dbReference type="EC" id="2.7.1.36"/>
    </reaction>
</comment>
<evidence type="ECO:0000313" key="19">
    <source>
        <dbReference type="Proteomes" id="UP001369247"/>
    </source>
</evidence>
<sequence length="308" mass="32277">MRSAASAPGKVILFGEHAVVYGKPAVAVAINRRTTVTLEDSGEMRIDIPSLGISFTGESGTPAGGILDYIMRALELYHDGSPLRVRVDMEVPAGSGLGSSAALTVALIGALDAYHGREAGPDDTASRAHRVELDVQGAASPLDTAVSTYGGLIYLAPDRTVRRLSADLRDSLVISSTHRSGNTAEMVASVRERYERLPEVMSMIMDATEMITRTACRFILENNLEPLGELMNINHGLLDAMGVSTPELSMMVHEARAAGAAGAKITGAGGGGSIVAFCPGTAGSVAEALGRKWNTLRAEFSSEGVLHL</sequence>
<feature type="domain" description="GHMP kinase N-terminal" evidence="15">
    <location>
        <begin position="69"/>
        <end position="151"/>
    </location>
</feature>
<keyword evidence="9 14" id="KW-0067">ATP-binding</keyword>
<dbReference type="EMBL" id="CP104550">
    <property type="protein sequence ID" value="UXH32193.1"/>
    <property type="molecule type" value="Genomic_DNA"/>
</dbReference>
<name>A0A9E7RU25_METWO</name>
<dbReference type="PRINTS" id="PR00959">
    <property type="entry name" value="MEVGALKINASE"/>
</dbReference>
<keyword evidence="19" id="KW-1185">Reference proteome</keyword>
<dbReference type="PANTHER" id="PTHR43290:SF2">
    <property type="entry name" value="MEVALONATE KINASE"/>
    <property type="match status" value="1"/>
</dbReference>
<dbReference type="GO" id="GO:0005524">
    <property type="term" value="F:ATP binding"/>
    <property type="evidence" value="ECO:0007669"/>
    <property type="project" value="UniProtKB-UniRule"/>
</dbReference>
<feature type="binding site" evidence="14">
    <location>
        <begin position="92"/>
        <end position="102"/>
    </location>
    <ligand>
        <name>ATP</name>
        <dbReference type="ChEBI" id="CHEBI:30616"/>
    </ligand>
</feature>
<dbReference type="SUPFAM" id="SSF54211">
    <property type="entry name" value="Ribosomal protein S5 domain 2-like"/>
    <property type="match status" value="1"/>
</dbReference>
<dbReference type="InterPro" id="IPR014721">
    <property type="entry name" value="Ribsml_uS5_D2-typ_fold_subgr"/>
</dbReference>
<dbReference type="RefSeq" id="WP_191216397.1">
    <property type="nucleotide sequence ID" value="NZ_CP104550.1"/>
</dbReference>
<reference evidence="17 19" key="2">
    <citation type="submission" date="2023-12" db="EMBL/GenBank/DDBJ databases">
        <title>Phenotypic and Genomic Characterization of Methanothermobacter wolfeii Strain BSEL, a CO2-Capturing Archaeon with Minimal Nutrient Requirements.</title>
        <authorList>
            <person name="Ale Enriquez F."/>
            <person name="Ahring B.K."/>
        </authorList>
    </citation>
    <scope>NUCLEOTIDE SEQUENCE [LARGE SCALE GENOMIC DNA]</scope>
    <source>
        <strain evidence="17 19">BSEL-1</strain>
    </source>
</reference>
<evidence type="ECO:0000256" key="13">
    <source>
        <dbReference type="ARBA" id="ARBA00029438"/>
    </source>
</evidence>
<dbReference type="Proteomes" id="UP001065373">
    <property type="component" value="Chromosome"/>
</dbReference>
<dbReference type="EMBL" id="JAXUHJ010000014">
    <property type="protein sequence ID" value="MEJ8543592.1"/>
    <property type="molecule type" value="Genomic_DNA"/>
</dbReference>
<evidence type="ECO:0000256" key="11">
    <source>
        <dbReference type="ARBA" id="ARBA00023098"/>
    </source>
</evidence>
<evidence type="ECO:0000259" key="16">
    <source>
        <dbReference type="Pfam" id="PF08544"/>
    </source>
</evidence>
<gene>
    <name evidence="14 18" type="primary">mvk</name>
    <name evidence="18" type="ORF">N5910_02565</name>
    <name evidence="17" type="ORF">U2150_08830</name>
</gene>
<keyword evidence="8 14" id="KW-0418">Kinase</keyword>
<dbReference type="GO" id="GO:0019287">
    <property type="term" value="P:isopentenyl diphosphate biosynthetic process, mevalonate pathway"/>
    <property type="evidence" value="ECO:0007669"/>
    <property type="project" value="UniProtKB-UniRule"/>
</dbReference>
<feature type="active site" description="Proton acceptor" evidence="14">
    <location>
        <position position="143"/>
    </location>
</feature>
<evidence type="ECO:0000313" key="17">
    <source>
        <dbReference type="EMBL" id="MEJ8543592.1"/>
    </source>
</evidence>
<dbReference type="Proteomes" id="UP001369247">
    <property type="component" value="Unassembled WGS sequence"/>
</dbReference>
<evidence type="ECO:0000256" key="4">
    <source>
        <dbReference type="ARBA" id="ARBA00022490"/>
    </source>
</evidence>
<dbReference type="InterPro" id="IPR006203">
    <property type="entry name" value="GHMP_knse_ATP-bd_CS"/>
</dbReference>
<proteinExistence type="inferred from homology"/>
<keyword evidence="4 14" id="KW-0963">Cytoplasm</keyword>
<dbReference type="HAMAP" id="MF_00217">
    <property type="entry name" value="Mevalonate_kinase"/>
    <property type="match status" value="1"/>
</dbReference>
<evidence type="ECO:0000256" key="6">
    <source>
        <dbReference type="ARBA" id="ARBA00022679"/>
    </source>
</evidence>
<dbReference type="InterPro" id="IPR006204">
    <property type="entry name" value="GHMP_kinase_N_dom"/>
</dbReference>
<dbReference type="InterPro" id="IPR022937">
    <property type="entry name" value="Mevalonate_kinase_arc"/>
</dbReference>
<dbReference type="AlphaFoldDB" id="A0A9E7RU25"/>
<keyword evidence="10 14" id="KW-0460">Magnesium</keyword>
<evidence type="ECO:0000259" key="15">
    <source>
        <dbReference type="Pfam" id="PF00288"/>
    </source>
</evidence>
<dbReference type="InterPro" id="IPR036554">
    <property type="entry name" value="GHMP_kinase_C_sf"/>
</dbReference>
<dbReference type="PROSITE" id="PS00627">
    <property type="entry name" value="GHMP_KINASES_ATP"/>
    <property type="match status" value="1"/>
</dbReference>
<dbReference type="InterPro" id="IPR013750">
    <property type="entry name" value="GHMP_kinase_C_dom"/>
</dbReference>
<dbReference type="GO" id="GO:0000287">
    <property type="term" value="F:magnesium ion binding"/>
    <property type="evidence" value="ECO:0007669"/>
    <property type="project" value="UniProtKB-UniRule"/>
</dbReference>
<keyword evidence="7 14" id="KW-0547">Nucleotide-binding</keyword>
<dbReference type="GeneID" id="58978156"/>
<dbReference type="InterPro" id="IPR006205">
    <property type="entry name" value="Mev_gal_kin"/>
</dbReference>
<dbReference type="SUPFAM" id="SSF55060">
    <property type="entry name" value="GHMP Kinase, C-terminal domain"/>
    <property type="match status" value="1"/>
</dbReference>
<feature type="domain" description="GHMP kinase C-terminal" evidence="16">
    <location>
        <begin position="219"/>
        <end position="294"/>
    </location>
</feature>
<comment type="function">
    <text evidence="14">Catalyzes the phosphorylation of (R)-mevalonate (MVA) to (R)-mevalonate 5-phosphate (MVAP). Functions in the mevalonate (MVA) pathway leading to isopentenyl diphosphate (IPP), a key precursor for the biosynthesis of isoprenoid compounds such as archaeal membrane lipids.</text>
</comment>
<keyword evidence="5 14" id="KW-0444">Lipid biosynthesis</keyword>
<dbReference type="Gene3D" id="3.30.70.890">
    <property type="entry name" value="GHMP kinase, C-terminal domain"/>
    <property type="match status" value="1"/>
</dbReference>
<dbReference type="Pfam" id="PF08544">
    <property type="entry name" value="GHMP_kinases_C"/>
    <property type="match status" value="1"/>
</dbReference>
<dbReference type="Pfam" id="PF00288">
    <property type="entry name" value="GHMP_kinases_N"/>
    <property type="match status" value="1"/>
</dbReference>
<dbReference type="NCBIfam" id="TIGR00549">
    <property type="entry name" value="mevalon_kin"/>
    <property type="match status" value="1"/>
</dbReference>
<protein>
    <recommendedName>
        <fullName evidence="3 14">Mevalonate kinase</fullName>
        <shortName evidence="14">MK</shortName>
        <shortName evidence="14">MVK</shortName>
        <ecNumber evidence="3 14">2.7.1.36</ecNumber>
    </recommendedName>
</protein>
<reference evidence="18" key="1">
    <citation type="submission" date="2022-09" db="EMBL/GenBank/DDBJ databases">
        <title>Characterization of three MwoI isoschizomers from sequenced genome and metagenomes.</title>
        <authorList>
            <person name="Fomenkov A."/>
            <person name="Xu S.Y."/>
            <person name="Roberts R.J."/>
        </authorList>
    </citation>
    <scope>NUCLEOTIDE SEQUENCE</scope>
    <source>
        <strain evidence="18">DSM 2970</strain>
    </source>
</reference>
<dbReference type="PANTHER" id="PTHR43290">
    <property type="entry name" value="MEVALONATE KINASE"/>
    <property type="match status" value="1"/>
</dbReference>
<organism evidence="18">
    <name type="scientific">Methanothermobacter wolfeii</name>
    <name type="common">Methanobacterium wolfei</name>
    <dbReference type="NCBI Taxonomy" id="145261"/>
    <lineage>
        <taxon>Archaea</taxon>
        <taxon>Methanobacteriati</taxon>
        <taxon>Methanobacteriota</taxon>
        <taxon>Methanomada group</taxon>
        <taxon>Methanobacteria</taxon>
        <taxon>Methanobacteriales</taxon>
        <taxon>Methanobacteriaceae</taxon>
        <taxon>Methanothermobacter</taxon>
    </lineage>
</organism>
<evidence type="ECO:0000256" key="12">
    <source>
        <dbReference type="ARBA" id="ARBA00023229"/>
    </source>
</evidence>
<keyword evidence="11 14" id="KW-0443">Lipid metabolism</keyword>
<evidence type="ECO:0000256" key="1">
    <source>
        <dbReference type="ARBA" id="ARBA00004496"/>
    </source>
</evidence>
<dbReference type="EC" id="2.7.1.36" evidence="3 14"/>
<evidence type="ECO:0000256" key="5">
    <source>
        <dbReference type="ARBA" id="ARBA00022516"/>
    </source>
</evidence>
<dbReference type="Gene3D" id="3.30.230.10">
    <property type="match status" value="1"/>
</dbReference>
<comment type="subcellular location">
    <subcellularLocation>
        <location evidence="1 14">Cytoplasm</location>
    </subcellularLocation>
</comment>
<evidence type="ECO:0000256" key="7">
    <source>
        <dbReference type="ARBA" id="ARBA00022741"/>
    </source>
</evidence>
<dbReference type="GO" id="GO:0004496">
    <property type="term" value="F:mevalonate kinase activity"/>
    <property type="evidence" value="ECO:0007669"/>
    <property type="project" value="UniProtKB-UniRule"/>
</dbReference>
<accession>A0A9E7RU25</accession>
<evidence type="ECO:0000313" key="18">
    <source>
        <dbReference type="EMBL" id="UXH32193.1"/>
    </source>
</evidence>
<evidence type="ECO:0000256" key="3">
    <source>
        <dbReference type="ARBA" id="ARBA00012103"/>
    </source>
</evidence>
<evidence type="ECO:0000256" key="14">
    <source>
        <dbReference type="HAMAP-Rule" id="MF_00217"/>
    </source>
</evidence>
<evidence type="ECO:0000256" key="2">
    <source>
        <dbReference type="ARBA" id="ARBA00006495"/>
    </source>
</evidence>
<evidence type="ECO:0000256" key="10">
    <source>
        <dbReference type="ARBA" id="ARBA00022842"/>
    </source>
</evidence>
<dbReference type="GO" id="GO:0005829">
    <property type="term" value="C:cytosol"/>
    <property type="evidence" value="ECO:0007669"/>
    <property type="project" value="TreeGrafter"/>
</dbReference>
<keyword evidence="12 14" id="KW-0414">Isoprene biosynthesis</keyword>
<evidence type="ECO:0000256" key="8">
    <source>
        <dbReference type="ARBA" id="ARBA00022777"/>
    </source>
</evidence>
<comment type="pathway">
    <text evidence="13 14">Isoprenoid biosynthesis; isopentenyl diphosphate biosynthesis via mevalonate pathway; isopentenyl diphosphate from (R)-mevalonate: step 1/3.</text>
</comment>
<keyword evidence="6 14" id="KW-0808">Transferase</keyword>
<dbReference type="InterPro" id="IPR020568">
    <property type="entry name" value="Ribosomal_Su5_D2-typ_SF"/>
</dbReference>
<comment type="subunit">
    <text evidence="14">Homodimer.</text>
</comment>
<evidence type="ECO:0000256" key="9">
    <source>
        <dbReference type="ARBA" id="ARBA00022840"/>
    </source>
</evidence>
<comment type="cofactor">
    <cofactor evidence="14">
        <name>Mg(2+)</name>
        <dbReference type="ChEBI" id="CHEBI:18420"/>
    </cofactor>
</comment>